<proteinExistence type="predicted"/>
<organism evidence="1 2">
    <name type="scientific">Colletotrichum orbiculare (strain 104-T / ATCC 96160 / CBS 514.97 / LARS 414 / MAFF 240422)</name>
    <name type="common">Cucumber anthracnose fungus</name>
    <name type="synonym">Colletotrichum lagenarium</name>
    <dbReference type="NCBI Taxonomy" id="1213857"/>
    <lineage>
        <taxon>Eukaryota</taxon>
        <taxon>Fungi</taxon>
        <taxon>Dikarya</taxon>
        <taxon>Ascomycota</taxon>
        <taxon>Pezizomycotina</taxon>
        <taxon>Sordariomycetes</taxon>
        <taxon>Hypocreomycetidae</taxon>
        <taxon>Glomerellales</taxon>
        <taxon>Glomerellaceae</taxon>
        <taxon>Colletotrichum</taxon>
        <taxon>Colletotrichum orbiculare species complex</taxon>
    </lineage>
</organism>
<reference evidence="2" key="1">
    <citation type="journal article" date="2013" name="New Phytol.">
        <title>Comparative genomic and transcriptomic analyses reveal the hemibiotrophic stage shift of Colletotrichum fungi.</title>
        <authorList>
            <person name="Gan P."/>
            <person name="Ikeda K."/>
            <person name="Irieda H."/>
            <person name="Narusaka M."/>
            <person name="O'Connell R.J."/>
            <person name="Narusaka Y."/>
            <person name="Takano Y."/>
            <person name="Kubo Y."/>
            <person name="Shirasu K."/>
        </authorList>
    </citation>
    <scope>NUCLEOTIDE SEQUENCE [LARGE SCALE GENOMIC DNA]</scope>
    <source>
        <strain evidence="2">104-T / ATCC 96160 / CBS 514.97 / LARS 414 / MAFF 240422</strain>
    </source>
</reference>
<accession>A0A484G1R6</accession>
<dbReference type="Proteomes" id="UP000014480">
    <property type="component" value="Unassembled WGS sequence"/>
</dbReference>
<evidence type="ECO:0000313" key="2">
    <source>
        <dbReference type="Proteomes" id="UP000014480"/>
    </source>
</evidence>
<keyword evidence="2" id="KW-1185">Reference proteome</keyword>
<dbReference type="AlphaFoldDB" id="A0A484G1R6"/>
<gene>
    <name evidence="1" type="ORF">Cob_v002592</name>
</gene>
<name>A0A484G1R6_COLOR</name>
<dbReference type="EMBL" id="AMCV02000005">
    <property type="protein sequence ID" value="TDZ23635.1"/>
    <property type="molecule type" value="Genomic_DNA"/>
</dbReference>
<reference evidence="2" key="2">
    <citation type="journal article" date="2019" name="Mol. Plant Microbe Interact.">
        <title>Genome sequence resources for four phytopathogenic fungi from the Colletotrichum orbiculare species complex.</title>
        <authorList>
            <person name="Gan P."/>
            <person name="Tsushima A."/>
            <person name="Narusaka M."/>
            <person name="Narusaka Y."/>
            <person name="Takano Y."/>
            <person name="Kubo Y."/>
            <person name="Shirasu K."/>
        </authorList>
    </citation>
    <scope>GENOME REANNOTATION</scope>
    <source>
        <strain evidence="2">104-T / ATCC 96160 / CBS 514.97 / LARS 414 / MAFF 240422</strain>
    </source>
</reference>
<evidence type="ECO:0000313" key="1">
    <source>
        <dbReference type="EMBL" id="TDZ23635.1"/>
    </source>
</evidence>
<protein>
    <submittedName>
        <fullName evidence="1">Uncharacterized protein</fullName>
    </submittedName>
</protein>
<comment type="caution">
    <text evidence="1">The sequence shown here is derived from an EMBL/GenBank/DDBJ whole genome shotgun (WGS) entry which is preliminary data.</text>
</comment>
<sequence length="90" mass="10330">MRLLSASDGVDGFQHCAHSTLLGRSRCVLFGRQRLGCDRSIYNLETHCKNETRSRRDRWKVERTVRDSTTANYSPSIVNNTLNLWPSVAF</sequence>